<dbReference type="PATRIC" id="fig|1300222.3.peg.321"/>
<reference evidence="2 3" key="1">
    <citation type="submission" date="2013-03" db="EMBL/GenBank/DDBJ databases">
        <title>Assembly of a new bacterial strain Brevibacillus borstelensis AK1.</title>
        <authorList>
            <person name="Rajan I."/>
            <person name="PoliReddy D."/>
            <person name="Sugumar T."/>
            <person name="Rathinam K."/>
            <person name="Alqarawi S."/>
            <person name="Khalil A.B."/>
            <person name="Sivakumar N."/>
        </authorList>
    </citation>
    <scope>NUCLEOTIDE SEQUENCE [LARGE SCALE GENOMIC DNA]</scope>
    <source>
        <strain evidence="2 3">AK1</strain>
    </source>
</reference>
<accession>M8DD60</accession>
<dbReference type="STRING" id="1300222.I532_01545"/>
<keyword evidence="1" id="KW-0472">Membrane</keyword>
<dbReference type="Proteomes" id="UP000012081">
    <property type="component" value="Unassembled WGS sequence"/>
</dbReference>
<organism evidence="2 3">
    <name type="scientific">Brevibacillus borstelensis AK1</name>
    <dbReference type="NCBI Taxonomy" id="1300222"/>
    <lineage>
        <taxon>Bacteria</taxon>
        <taxon>Bacillati</taxon>
        <taxon>Bacillota</taxon>
        <taxon>Bacilli</taxon>
        <taxon>Bacillales</taxon>
        <taxon>Paenibacillaceae</taxon>
        <taxon>Brevibacillus</taxon>
    </lineage>
</organism>
<dbReference type="RefSeq" id="WP_003385963.1">
    <property type="nucleotide sequence ID" value="NZ_APBN01000001.1"/>
</dbReference>
<feature type="transmembrane region" description="Helical" evidence="1">
    <location>
        <begin position="57"/>
        <end position="86"/>
    </location>
</feature>
<comment type="caution">
    <text evidence="2">The sequence shown here is derived from an EMBL/GenBank/DDBJ whole genome shotgun (WGS) entry which is preliminary data.</text>
</comment>
<protein>
    <submittedName>
        <fullName evidence="2">Uncharacterized protein</fullName>
    </submittedName>
</protein>
<evidence type="ECO:0000256" key="1">
    <source>
        <dbReference type="SAM" id="Phobius"/>
    </source>
</evidence>
<proteinExistence type="predicted"/>
<name>M8DD60_9BACL</name>
<dbReference type="EMBL" id="APBN01000001">
    <property type="protein sequence ID" value="EMT54249.1"/>
    <property type="molecule type" value="Genomic_DNA"/>
</dbReference>
<keyword evidence="1" id="KW-0812">Transmembrane</keyword>
<evidence type="ECO:0000313" key="2">
    <source>
        <dbReference type="EMBL" id="EMT54249.1"/>
    </source>
</evidence>
<evidence type="ECO:0000313" key="3">
    <source>
        <dbReference type="Proteomes" id="UP000012081"/>
    </source>
</evidence>
<dbReference type="AlphaFoldDB" id="M8DD60"/>
<keyword evidence="3" id="KW-1185">Reference proteome</keyword>
<gene>
    <name evidence="2" type="ORF">I532_01545</name>
</gene>
<keyword evidence="1" id="KW-1133">Transmembrane helix</keyword>
<sequence length="241" mass="27238">MDKIKGGKTIVILVSLLFLVNFFGLIVYKVMEVLQVQFELLRSSVENESLKLSDMTAIYSLGVSIASLGVSFLGVILTALFSFLVYKVSKVTAEATVTSVELSKLLYEQHHKDKIELKREYTMDVISNGVTVWEVIHEATSIDYENYSTFCKKIGDVSHETGLNQEQFAIYFDEKERAMIRGIWTEFKAFKEHYLTNSDGSLKAKLSPHEISLIHEAAKKSSDKIEANLVSLLRSINRHST</sequence>
<feature type="transmembrane region" description="Helical" evidence="1">
    <location>
        <begin position="12"/>
        <end position="31"/>
    </location>
</feature>